<organism evidence="1 2">
    <name type="scientific">Dreissena polymorpha</name>
    <name type="common">Zebra mussel</name>
    <name type="synonym">Mytilus polymorpha</name>
    <dbReference type="NCBI Taxonomy" id="45954"/>
    <lineage>
        <taxon>Eukaryota</taxon>
        <taxon>Metazoa</taxon>
        <taxon>Spiralia</taxon>
        <taxon>Lophotrochozoa</taxon>
        <taxon>Mollusca</taxon>
        <taxon>Bivalvia</taxon>
        <taxon>Autobranchia</taxon>
        <taxon>Heteroconchia</taxon>
        <taxon>Euheterodonta</taxon>
        <taxon>Imparidentia</taxon>
        <taxon>Neoheterodontei</taxon>
        <taxon>Myida</taxon>
        <taxon>Dreissenoidea</taxon>
        <taxon>Dreissenidae</taxon>
        <taxon>Dreissena</taxon>
    </lineage>
</organism>
<dbReference type="SUPFAM" id="SSF52058">
    <property type="entry name" value="L domain-like"/>
    <property type="match status" value="1"/>
</dbReference>
<evidence type="ECO:0008006" key="3">
    <source>
        <dbReference type="Google" id="ProtNLM"/>
    </source>
</evidence>
<reference evidence="1" key="2">
    <citation type="submission" date="2020-11" db="EMBL/GenBank/DDBJ databases">
        <authorList>
            <person name="McCartney M.A."/>
            <person name="Auch B."/>
            <person name="Kono T."/>
            <person name="Mallez S."/>
            <person name="Becker A."/>
            <person name="Gohl D.M."/>
            <person name="Silverstein K.A.T."/>
            <person name="Koren S."/>
            <person name="Bechman K.B."/>
            <person name="Herman A."/>
            <person name="Abrahante J.E."/>
            <person name="Garbe J."/>
        </authorList>
    </citation>
    <scope>NUCLEOTIDE SEQUENCE</scope>
    <source>
        <strain evidence="1">Duluth1</strain>
        <tissue evidence="1">Whole animal</tissue>
    </source>
</reference>
<protein>
    <recommendedName>
        <fullName evidence="3">LRRCT domain-containing protein</fullName>
    </recommendedName>
</protein>
<dbReference type="AlphaFoldDB" id="A0A9D4JKZ0"/>
<proteinExistence type="predicted"/>
<evidence type="ECO:0000313" key="2">
    <source>
        <dbReference type="Proteomes" id="UP000828390"/>
    </source>
</evidence>
<dbReference type="Gene3D" id="3.80.10.10">
    <property type="entry name" value="Ribonuclease Inhibitor"/>
    <property type="match status" value="1"/>
</dbReference>
<comment type="caution">
    <text evidence="1">The sequence shown here is derived from an EMBL/GenBank/DDBJ whole genome shotgun (WGS) entry which is preliminary data.</text>
</comment>
<dbReference type="Proteomes" id="UP000828390">
    <property type="component" value="Unassembled WGS sequence"/>
</dbReference>
<sequence>MTDIPFAIQNLMSLQRLDLTNAPTDCTCDLVWFKKWLDYFDMSGLTIYGRCVTINQEVSAYVHTRLPTCPDMKLQFG</sequence>
<dbReference type="InterPro" id="IPR032675">
    <property type="entry name" value="LRR_dom_sf"/>
</dbReference>
<dbReference type="EMBL" id="JAIWYP010000006">
    <property type="protein sequence ID" value="KAH3812658.1"/>
    <property type="molecule type" value="Genomic_DNA"/>
</dbReference>
<accession>A0A9D4JKZ0</accession>
<evidence type="ECO:0000313" key="1">
    <source>
        <dbReference type="EMBL" id="KAH3812658.1"/>
    </source>
</evidence>
<reference evidence="1" key="1">
    <citation type="journal article" date="2019" name="bioRxiv">
        <title>The Genome of the Zebra Mussel, Dreissena polymorpha: A Resource for Invasive Species Research.</title>
        <authorList>
            <person name="McCartney M.A."/>
            <person name="Auch B."/>
            <person name="Kono T."/>
            <person name="Mallez S."/>
            <person name="Zhang Y."/>
            <person name="Obille A."/>
            <person name="Becker A."/>
            <person name="Abrahante J.E."/>
            <person name="Garbe J."/>
            <person name="Badalamenti J.P."/>
            <person name="Herman A."/>
            <person name="Mangelson H."/>
            <person name="Liachko I."/>
            <person name="Sullivan S."/>
            <person name="Sone E.D."/>
            <person name="Koren S."/>
            <person name="Silverstein K.A.T."/>
            <person name="Beckman K.B."/>
            <person name="Gohl D.M."/>
        </authorList>
    </citation>
    <scope>NUCLEOTIDE SEQUENCE</scope>
    <source>
        <strain evidence="1">Duluth1</strain>
        <tissue evidence="1">Whole animal</tissue>
    </source>
</reference>
<gene>
    <name evidence="1" type="ORF">DPMN_141095</name>
</gene>
<name>A0A9D4JKZ0_DREPO</name>
<keyword evidence="2" id="KW-1185">Reference proteome</keyword>